<dbReference type="Proteomes" id="UP000317238">
    <property type="component" value="Unassembled WGS sequence"/>
</dbReference>
<evidence type="ECO:0000313" key="3">
    <source>
        <dbReference type="EMBL" id="TWT69756.1"/>
    </source>
</evidence>
<evidence type="ECO:0000256" key="2">
    <source>
        <dbReference type="SAM" id="MobiDB-lite"/>
    </source>
</evidence>
<organism evidence="3 4">
    <name type="scientific">Crateriforma conspicua</name>
    <dbReference type="NCBI Taxonomy" id="2527996"/>
    <lineage>
        <taxon>Bacteria</taxon>
        <taxon>Pseudomonadati</taxon>
        <taxon>Planctomycetota</taxon>
        <taxon>Planctomycetia</taxon>
        <taxon>Planctomycetales</taxon>
        <taxon>Planctomycetaceae</taxon>
        <taxon>Crateriforma</taxon>
    </lineage>
</organism>
<dbReference type="PANTHER" id="PTHR30203:SF33">
    <property type="entry name" value="BLR4455 PROTEIN"/>
    <property type="match status" value="1"/>
</dbReference>
<dbReference type="Gene3D" id="1.20.1600.10">
    <property type="entry name" value="Outer membrane efflux proteins (OEP)"/>
    <property type="match status" value="1"/>
</dbReference>
<accession>A0A5C5Y1W3</accession>
<dbReference type="EMBL" id="SJPL01000001">
    <property type="protein sequence ID" value="TWT69756.1"/>
    <property type="molecule type" value="Genomic_DNA"/>
</dbReference>
<protein>
    <recommendedName>
        <fullName evidence="5">Outer membrane efflux protein</fullName>
    </recommendedName>
</protein>
<dbReference type="PANTHER" id="PTHR30203">
    <property type="entry name" value="OUTER MEMBRANE CATION EFFLUX PROTEIN"/>
    <property type="match status" value="1"/>
</dbReference>
<gene>
    <name evidence="3" type="ORF">Pan14r_20480</name>
</gene>
<keyword evidence="4" id="KW-1185">Reference proteome</keyword>
<name>A0A5C5Y1W3_9PLAN</name>
<feature type="compositionally biased region" description="Basic residues" evidence="2">
    <location>
        <begin position="36"/>
        <end position="45"/>
    </location>
</feature>
<feature type="coiled-coil region" evidence="1">
    <location>
        <begin position="423"/>
        <end position="457"/>
    </location>
</feature>
<proteinExistence type="predicted"/>
<evidence type="ECO:0000313" key="4">
    <source>
        <dbReference type="Proteomes" id="UP000317238"/>
    </source>
</evidence>
<comment type="caution">
    <text evidence="3">The sequence shown here is derived from an EMBL/GenBank/DDBJ whole genome shotgun (WGS) entry which is preliminary data.</text>
</comment>
<evidence type="ECO:0008006" key="5">
    <source>
        <dbReference type="Google" id="ProtNLM"/>
    </source>
</evidence>
<dbReference type="InterPro" id="IPR010131">
    <property type="entry name" value="MdtP/NodT-like"/>
</dbReference>
<feature type="coiled-coil region" evidence="1">
    <location>
        <begin position="652"/>
        <end position="693"/>
    </location>
</feature>
<keyword evidence="1" id="KW-0175">Coiled coil</keyword>
<dbReference type="SUPFAM" id="SSF56954">
    <property type="entry name" value="Outer membrane efflux proteins (OEP)"/>
    <property type="match status" value="1"/>
</dbReference>
<reference evidence="3 4" key="1">
    <citation type="submission" date="2019-02" db="EMBL/GenBank/DDBJ databases">
        <title>Deep-cultivation of Planctomycetes and their phenomic and genomic characterization uncovers novel biology.</title>
        <authorList>
            <person name="Wiegand S."/>
            <person name="Jogler M."/>
            <person name="Boedeker C."/>
            <person name="Pinto D."/>
            <person name="Vollmers J."/>
            <person name="Rivas-Marin E."/>
            <person name="Kohn T."/>
            <person name="Peeters S.H."/>
            <person name="Heuer A."/>
            <person name="Rast P."/>
            <person name="Oberbeckmann S."/>
            <person name="Bunk B."/>
            <person name="Jeske O."/>
            <person name="Meyerdierks A."/>
            <person name="Storesund J.E."/>
            <person name="Kallscheuer N."/>
            <person name="Luecker S."/>
            <person name="Lage O.M."/>
            <person name="Pohl T."/>
            <person name="Merkel B.J."/>
            <person name="Hornburger P."/>
            <person name="Mueller R.-W."/>
            <person name="Bruemmer F."/>
            <person name="Labrenz M."/>
            <person name="Spormann A.M."/>
            <person name="Op Den Camp H."/>
            <person name="Overmann J."/>
            <person name="Amann R."/>
            <person name="Jetten M.S.M."/>
            <person name="Mascher T."/>
            <person name="Medema M.H."/>
            <person name="Devos D.P."/>
            <person name="Kaster A.-K."/>
            <person name="Ovreas L."/>
            <person name="Rohde M."/>
            <person name="Galperin M.Y."/>
            <person name="Jogler C."/>
        </authorList>
    </citation>
    <scope>NUCLEOTIDE SEQUENCE [LARGE SCALE GENOMIC DNA]</scope>
    <source>
        <strain evidence="3 4">Pan14r</strain>
    </source>
</reference>
<sequence>MARNRQGANVQQFSGELSHNRYSPNHRNHLGGVRPVRPHSPIKRPTRSDRTEEANEAVVPSVSVDDVLSLLLPPPIAVKKPKLRSGLILGLALIQTIVPTAGCHRQFYRKQADQEVSELIREKACTVARPPETRLGILPDRRSRMFNPFDPDFQPAPLDDPASNKYMQCVDGRRGYPMWDAAGQTNITESPDWWQFLPLDENGVLVLNADTAVQLALLHSPDYQQQLEQLYLSALDVSSERFRFDTQFFGGARTFLTADGRRRNGGSDSSTRLEVGPYSTGRRNLALQRSFATGGELVAGVANSIVWELSGPNAQSASTVLDFSLIQPLLRNAGRDRVLERLTLSERRLLSNVRAFERYRRSFYLNITVGRSTESTVQRSGGVFGVGLSGFTGLGGGFAGLTGGGGGTAGFGGVPQAGGLLGLLQDQLQIQNLEENIARLSENLLVLENTLVELLTTIPDDAEAIVRQRLQVAQARSALLSSQSQLVQQKVGYQTSLDRFLVQLGLPPYICVRIDDPILKRFELIDRELRGRREQLVDVRTNVGALNVSLLETAKPVINEETGLPESTIEWTPKVADFLRDLKQQIDPLADFRETLLEDDLPRVKEDLAQFIETLPDRRSQNESLYDLYEQEKAQICTLLNIKEIDESIFEIEELDELSDELADRFTALQERLESYGERIQALDESIEDLLANQGAGDESDLAVRLRDEIILESQDLLAELGDDVLAVQLIQARARVESVLLPEIEIDPAEAFQIARVNRRDWANARASLVDSWRLIEFNADDLESSLDVVFSGDVQNVGNNPFALRGDTGRLRVGLQWDAPITRLQERNTYRQSLIEFDRAKRSYYQYEDGIWSLMRSTVRQLQQNRLNFELGRQAVRIAAAQIELNEDIRLLRDARGLNSGPTAAQDTIRALDALLASQNQLLNIYVNYEVVRRGLYFDLGVMDLTPDGLWMDPGELDAEYLLTLPGTKNPNLCGCCEDECCIPIRRQPLGPNYGYAYGAMLESGVVPNEVIISDVPVGEPVPVQNDYTGGVPMDQPIQRMPQPISVSGEAPL</sequence>
<dbReference type="AlphaFoldDB" id="A0A5C5Y1W3"/>
<feature type="compositionally biased region" description="Polar residues" evidence="2">
    <location>
        <begin position="1"/>
        <end position="23"/>
    </location>
</feature>
<evidence type="ECO:0000256" key="1">
    <source>
        <dbReference type="SAM" id="Coils"/>
    </source>
</evidence>
<feature type="region of interest" description="Disordered" evidence="2">
    <location>
        <begin position="1"/>
        <end position="58"/>
    </location>
</feature>